<sequence length="425" mass="48265">MDTVIVLFNRDLRTHDHPALAAACENARQVVPLFVLDPALPAGHRSAFLSECLADLRRSLRERGGELVIRRGDPVAETVRLARRISAQAVYASSDVSTLARRRQRRLAEACEQSRMEFRGFPGVTIVAPDALRPSGGGDHYRVFTPYWRAWSAHPRRETLKAPDMVHVPDGLEGGLLPDSDHEPSVLFRGGETVARERMRQWLKHCVEDYADGHDDLAGNRTSRLSPYLHFGCLSPLELESTAVNGDAFVRQLCWRDFFHQVTAAFPRINRDDYRSRGQEWRTDSGAAQAWKEGMTGVPIVDAGMRQLLTENWMHNRARMIVASFLVRRLRLDWRVGADHFFEMLLDGDIANNYGNWQWMAGTGNNTRPNQTVNHIRQAKRFDPDGEYVRRYVPELCSVPKRAIHEPWLLPAGVPGYPQPLVSMD</sequence>
<dbReference type="Gene3D" id="1.25.40.80">
    <property type="match status" value="1"/>
</dbReference>
<feature type="binding site" evidence="4">
    <location>
        <position position="249"/>
    </location>
    <ligand>
        <name>FAD</name>
        <dbReference type="ChEBI" id="CHEBI:57692"/>
    </ligand>
</feature>
<reference evidence="8 9" key="1">
    <citation type="submission" date="2017-06" db="EMBL/GenBank/DDBJ databases">
        <authorList>
            <person name="Kim H.J."/>
            <person name="Triplett B.A."/>
        </authorList>
    </citation>
    <scope>NUCLEOTIDE SEQUENCE [LARGE SCALE GENOMIC DNA]</scope>
    <source>
        <strain evidence="8 9">CGMCC 4.2132</strain>
    </source>
</reference>
<dbReference type="GO" id="GO:0003677">
    <property type="term" value="F:DNA binding"/>
    <property type="evidence" value="ECO:0007669"/>
    <property type="project" value="TreeGrafter"/>
</dbReference>
<keyword evidence="8" id="KW-0456">Lyase</keyword>
<keyword evidence="1 4" id="KW-0285">Flavoprotein</keyword>
<dbReference type="InterPro" id="IPR036155">
    <property type="entry name" value="Crypto/Photolyase_N_sf"/>
</dbReference>
<dbReference type="SUPFAM" id="SSF48173">
    <property type="entry name" value="Cryptochrome/photolyase FAD-binding domain"/>
    <property type="match status" value="1"/>
</dbReference>
<feature type="site" description="Electron transfer via tryptophanyl radical" evidence="5">
    <location>
        <position position="357"/>
    </location>
</feature>
<accession>A0A239MY26</accession>
<dbReference type="PRINTS" id="PR00147">
    <property type="entry name" value="DNAPHOTLYASE"/>
</dbReference>
<comment type="cofactor">
    <cofactor evidence="4">
        <name>FAD</name>
        <dbReference type="ChEBI" id="CHEBI:57692"/>
    </cofactor>
    <text evidence="4">Binds 1 FAD per subunit.</text>
</comment>
<dbReference type="InterPro" id="IPR005101">
    <property type="entry name" value="Cryptochr/Photolyase_FAD-bd"/>
</dbReference>
<feature type="binding site" evidence="4">
    <location>
        <begin position="222"/>
        <end position="226"/>
    </location>
    <ligand>
        <name>FAD</name>
        <dbReference type="ChEBI" id="CHEBI:57692"/>
    </ligand>
</feature>
<protein>
    <submittedName>
        <fullName evidence="8">Deoxyribodipyrimidine photo-lyase</fullName>
    </submittedName>
</protein>
<keyword evidence="3 6" id="KW-0157">Chromophore</keyword>
<feature type="binding site" evidence="4">
    <location>
        <position position="210"/>
    </location>
    <ligand>
        <name>FAD</name>
        <dbReference type="ChEBI" id="CHEBI:57692"/>
    </ligand>
</feature>
<dbReference type="InterPro" id="IPR006050">
    <property type="entry name" value="DNA_photolyase_N"/>
</dbReference>
<dbReference type="GO" id="GO:0006950">
    <property type="term" value="P:response to stress"/>
    <property type="evidence" value="ECO:0007669"/>
    <property type="project" value="UniProtKB-ARBA"/>
</dbReference>
<feature type="binding site" evidence="4">
    <location>
        <begin position="252"/>
        <end position="259"/>
    </location>
    <ligand>
        <name>FAD</name>
        <dbReference type="ChEBI" id="CHEBI:57692"/>
    </ligand>
</feature>
<dbReference type="InterPro" id="IPR002081">
    <property type="entry name" value="Cryptochrome/DNA_photolyase_1"/>
</dbReference>
<evidence type="ECO:0000313" key="8">
    <source>
        <dbReference type="EMBL" id="SNT47113.1"/>
    </source>
</evidence>
<feature type="domain" description="Photolyase/cryptochrome alpha/beta" evidence="7">
    <location>
        <begin position="2"/>
        <end position="126"/>
    </location>
</feature>
<evidence type="ECO:0000256" key="1">
    <source>
        <dbReference type="ARBA" id="ARBA00022630"/>
    </source>
</evidence>
<dbReference type="Gene3D" id="1.10.579.10">
    <property type="entry name" value="DNA Cyclobutane Dipyrimidine Photolyase, subunit A, domain 3"/>
    <property type="match status" value="1"/>
</dbReference>
<dbReference type="Gene3D" id="3.40.50.620">
    <property type="entry name" value="HUPs"/>
    <property type="match status" value="1"/>
</dbReference>
<organism evidence="8 9">
    <name type="scientific">Streptosporangium subroseum</name>
    <dbReference type="NCBI Taxonomy" id="106412"/>
    <lineage>
        <taxon>Bacteria</taxon>
        <taxon>Bacillati</taxon>
        <taxon>Actinomycetota</taxon>
        <taxon>Actinomycetes</taxon>
        <taxon>Streptosporangiales</taxon>
        <taxon>Streptosporangiaceae</taxon>
        <taxon>Streptosporangium</taxon>
    </lineage>
</organism>
<dbReference type="GO" id="GO:0009416">
    <property type="term" value="P:response to light stimulus"/>
    <property type="evidence" value="ECO:0007669"/>
    <property type="project" value="TreeGrafter"/>
</dbReference>
<evidence type="ECO:0000256" key="5">
    <source>
        <dbReference type="PIRSR" id="PIRSR602081-2"/>
    </source>
</evidence>
<dbReference type="EMBL" id="FZOD01000047">
    <property type="protein sequence ID" value="SNT47113.1"/>
    <property type="molecule type" value="Genomic_DNA"/>
</dbReference>
<dbReference type="PANTHER" id="PTHR11455">
    <property type="entry name" value="CRYPTOCHROME"/>
    <property type="match status" value="1"/>
</dbReference>
<gene>
    <name evidence="8" type="ORF">SAMN05216276_104741</name>
</gene>
<feature type="binding site" evidence="4">
    <location>
        <begin position="347"/>
        <end position="349"/>
    </location>
    <ligand>
        <name>FAD</name>
        <dbReference type="ChEBI" id="CHEBI:57692"/>
    </ligand>
</feature>
<keyword evidence="2 4" id="KW-0274">FAD</keyword>
<dbReference type="GO" id="GO:0003904">
    <property type="term" value="F:deoxyribodipyrimidine photo-lyase activity"/>
    <property type="evidence" value="ECO:0007669"/>
    <property type="project" value="TreeGrafter"/>
</dbReference>
<evidence type="ECO:0000256" key="3">
    <source>
        <dbReference type="ARBA" id="ARBA00022991"/>
    </source>
</evidence>
<dbReference type="InterPro" id="IPR018394">
    <property type="entry name" value="DNA_photolyase_1_CS_C"/>
</dbReference>
<dbReference type="SUPFAM" id="SSF52425">
    <property type="entry name" value="Cryptochrome/photolyase, N-terminal domain"/>
    <property type="match status" value="1"/>
</dbReference>
<dbReference type="Pfam" id="PF03441">
    <property type="entry name" value="FAD_binding_7"/>
    <property type="match status" value="1"/>
</dbReference>
<dbReference type="Pfam" id="PF00875">
    <property type="entry name" value="DNA_photolyase"/>
    <property type="match status" value="1"/>
</dbReference>
<evidence type="ECO:0000256" key="4">
    <source>
        <dbReference type="PIRSR" id="PIRSR602081-1"/>
    </source>
</evidence>
<name>A0A239MY26_9ACTN</name>
<feature type="site" description="Electron transfer via tryptophanyl radical" evidence="5">
    <location>
        <position position="281"/>
    </location>
</feature>
<evidence type="ECO:0000259" key="7">
    <source>
        <dbReference type="PROSITE" id="PS51645"/>
    </source>
</evidence>
<dbReference type="PROSITE" id="PS51645">
    <property type="entry name" value="PHR_CRY_ALPHA_BETA"/>
    <property type="match status" value="1"/>
</dbReference>
<dbReference type="GO" id="GO:0006139">
    <property type="term" value="P:nucleobase-containing compound metabolic process"/>
    <property type="evidence" value="ECO:0007669"/>
    <property type="project" value="UniProtKB-ARBA"/>
</dbReference>
<dbReference type="Proteomes" id="UP000198282">
    <property type="component" value="Unassembled WGS sequence"/>
</dbReference>
<dbReference type="PROSITE" id="PS00394">
    <property type="entry name" value="DNA_PHOTOLYASES_1_1"/>
    <property type="match status" value="1"/>
</dbReference>
<dbReference type="GO" id="GO:0071949">
    <property type="term" value="F:FAD binding"/>
    <property type="evidence" value="ECO:0007669"/>
    <property type="project" value="TreeGrafter"/>
</dbReference>
<comment type="similarity">
    <text evidence="6">Belongs to the DNA photolyase family.</text>
</comment>
<dbReference type="AlphaFoldDB" id="A0A239MY26"/>
<dbReference type="InterPro" id="IPR014729">
    <property type="entry name" value="Rossmann-like_a/b/a_fold"/>
</dbReference>
<feature type="site" description="Electron transfer via tryptophanyl radical" evidence="5">
    <location>
        <position position="334"/>
    </location>
</feature>
<proteinExistence type="inferred from homology"/>
<evidence type="ECO:0000313" key="9">
    <source>
        <dbReference type="Proteomes" id="UP000198282"/>
    </source>
</evidence>
<dbReference type="PANTHER" id="PTHR11455:SF9">
    <property type="entry name" value="CRYPTOCHROME CIRCADIAN CLOCK 5 ISOFORM X1"/>
    <property type="match status" value="1"/>
</dbReference>
<evidence type="ECO:0000256" key="2">
    <source>
        <dbReference type="ARBA" id="ARBA00022827"/>
    </source>
</evidence>
<dbReference type="InterPro" id="IPR036134">
    <property type="entry name" value="Crypto/Photolyase_FAD-like_sf"/>
</dbReference>
<evidence type="ECO:0000256" key="6">
    <source>
        <dbReference type="RuleBase" id="RU004182"/>
    </source>
</evidence>
<keyword evidence="9" id="KW-1185">Reference proteome</keyword>